<dbReference type="PANTHER" id="PTHR34148">
    <property type="entry name" value="ADENOSYLCOBINAMIDE-GDP RIBAZOLETRANSFERASE"/>
    <property type="match status" value="1"/>
</dbReference>
<evidence type="ECO:0000256" key="11">
    <source>
        <dbReference type="ARBA" id="ARBA00022842"/>
    </source>
</evidence>
<dbReference type="GO" id="GO:0009236">
    <property type="term" value="P:cobalamin biosynthetic process"/>
    <property type="evidence" value="ECO:0007669"/>
    <property type="project" value="UniProtKB-UniRule"/>
</dbReference>
<evidence type="ECO:0000256" key="14">
    <source>
        <dbReference type="ARBA" id="ARBA00025228"/>
    </source>
</evidence>
<keyword evidence="11 19" id="KW-0460">Magnesium</keyword>
<keyword evidence="13 19" id="KW-0472">Membrane</keyword>
<comment type="subcellular location">
    <subcellularLocation>
        <location evidence="2 19">Cell membrane</location>
        <topology evidence="2 19">Multi-pass membrane protein</topology>
    </subcellularLocation>
</comment>
<dbReference type="AlphaFoldDB" id="A0A1H8IRW1"/>
<evidence type="ECO:0000256" key="5">
    <source>
        <dbReference type="ARBA" id="ARBA00013200"/>
    </source>
</evidence>
<keyword evidence="7 19" id="KW-1003">Cell membrane</keyword>
<feature type="transmembrane region" description="Helical" evidence="19">
    <location>
        <begin position="232"/>
        <end position="252"/>
    </location>
</feature>
<comment type="similarity">
    <text evidence="4 19">Belongs to the CobS family.</text>
</comment>
<dbReference type="NCBIfam" id="TIGR00317">
    <property type="entry name" value="cobS"/>
    <property type="match status" value="1"/>
</dbReference>
<comment type="function">
    <text evidence="14 19">Joins adenosylcobinamide-GDP and alpha-ribazole to generate adenosylcobalamin (Ado-cobalamin). Also synthesizes adenosylcobalamin 5'-phosphate from adenosylcobinamide-GDP and alpha-ribazole 5'-phosphate.</text>
</comment>
<keyword evidence="12 19" id="KW-1133">Transmembrane helix</keyword>
<dbReference type="Proteomes" id="UP000199459">
    <property type="component" value="Unassembled WGS sequence"/>
</dbReference>
<evidence type="ECO:0000256" key="4">
    <source>
        <dbReference type="ARBA" id="ARBA00010561"/>
    </source>
</evidence>
<evidence type="ECO:0000256" key="13">
    <source>
        <dbReference type="ARBA" id="ARBA00023136"/>
    </source>
</evidence>
<evidence type="ECO:0000256" key="6">
    <source>
        <dbReference type="ARBA" id="ARBA00015850"/>
    </source>
</evidence>
<evidence type="ECO:0000256" key="7">
    <source>
        <dbReference type="ARBA" id="ARBA00022475"/>
    </source>
</evidence>
<keyword evidence="8 19" id="KW-0169">Cobalamin biosynthesis</keyword>
<dbReference type="Pfam" id="PF02654">
    <property type="entry name" value="CobS"/>
    <property type="match status" value="1"/>
</dbReference>
<comment type="catalytic activity">
    <reaction evidence="18 19">
        <text>alpha-ribazole 5'-phosphate + adenosylcob(III)inamide-GDP = adenosylcob(III)alamin 5'-phosphate + GMP + H(+)</text>
        <dbReference type="Rhea" id="RHEA:23560"/>
        <dbReference type="ChEBI" id="CHEBI:15378"/>
        <dbReference type="ChEBI" id="CHEBI:57918"/>
        <dbReference type="ChEBI" id="CHEBI:58115"/>
        <dbReference type="ChEBI" id="CHEBI:60487"/>
        <dbReference type="ChEBI" id="CHEBI:60493"/>
        <dbReference type="EC" id="2.7.8.26"/>
    </reaction>
</comment>
<evidence type="ECO:0000256" key="16">
    <source>
        <dbReference type="ARBA" id="ARBA00032853"/>
    </source>
</evidence>
<evidence type="ECO:0000256" key="8">
    <source>
        <dbReference type="ARBA" id="ARBA00022573"/>
    </source>
</evidence>
<feature type="transmembrane region" description="Helical" evidence="19">
    <location>
        <begin position="65"/>
        <end position="84"/>
    </location>
</feature>
<dbReference type="InterPro" id="IPR003805">
    <property type="entry name" value="CobS"/>
</dbReference>
<evidence type="ECO:0000256" key="9">
    <source>
        <dbReference type="ARBA" id="ARBA00022679"/>
    </source>
</evidence>
<evidence type="ECO:0000256" key="12">
    <source>
        <dbReference type="ARBA" id="ARBA00022989"/>
    </source>
</evidence>
<feature type="transmembrane region" description="Helical" evidence="19">
    <location>
        <begin position="202"/>
        <end position="220"/>
    </location>
</feature>
<comment type="pathway">
    <text evidence="3 19">Cofactor biosynthesis; adenosylcobalamin biosynthesis; adenosylcobalamin from cob(II)yrinate a,c-diamide: step 7/7.</text>
</comment>
<keyword evidence="10 19" id="KW-0812">Transmembrane</keyword>
<keyword evidence="9 19" id="KW-0808">Transferase</keyword>
<organism evidence="20 21">
    <name type="scientific">Nitrosomonas marina</name>
    <dbReference type="NCBI Taxonomy" id="917"/>
    <lineage>
        <taxon>Bacteria</taxon>
        <taxon>Pseudomonadati</taxon>
        <taxon>Pseudomonadota</taxon>
        <taxon>Betaproteobacteria</taxon>
        <taxon>Nitrosomonadales</taxon>
        <taxon>Nitrosomonadaceae</taxon>
        <taxon>Nitrosomonas</taxon>
    </lineage>
</organism>
<evidence type="ECO:0000256" key="3">
    <source>
        <dbReference type="ARBA" id="ARBA00004663"/>
    </source>
</evidence>
<dbReference type="EC" id="2.7.8.26" evidence="5 19"/>
<dbReference type="PANTHER" id="PTHR34148:SF1">
    <property type="entry name" value="ADENOSYLCOBINAMIDE-GDP RIBAZOLETRANSFERASE"/>
    <property type="match status" value="1"/>
</dbReference>
<evidence type="ECO:0000313" key="21">
    <source>
        <dbReference type="Proteomes" id="UP000199459"/>
    </source>
</evidence>
<gene>
    <name evidence="19" type="primary">cobS</name>
    <name evidence="20" type="ORF">SAMN05216325_13714</name>
</gene>
<accession>A0A1H8IRW1</accession>
<dbReference type="GO" id="GO:0008818">
    <property type="term" value="F:cobalamin 5'-phosphate synthase activity"/>
    <property type="evidence" value="ECO:0007669"/>
    <property type="project" value="UniProtKB-UniRule"/>
</dbReference>
<name>A0A1H8IRW1_9PROT</name>
<evidence type="ECO:0000256" key="17">
    <source>
        <dbReference type="ARBA" id="ARBA00048623"/>
    </source>
</evidence>
<evidence type="ECO:0000256" key="15">
    <source>
        <dbReference type="ARBA" id="ARBA00032605"/>
    </source>
</evidence>
<feature type="transmembrane region" description="Helical" evidence="19">
    <location>
        <begin position="38"/>
        <end position="58"/>
    </location>
</feature>
<comment type="catalytic activity">
    <reaction evidence="17 19">
        <text>alpha-ribazole + adenosylcob(III)inamide-GDP = adenosylcob(III)alamin + GMP + H(+)</text>
        <dbReference type="Rhea" id="RHEA:16049"/>
        <dbReference type="ChEBI" id="CHEBI:10329"/>
        <dbReference type="ChEBI" id="CHEBI:15378"/>
        <dbReference type="ChEBI" id="CHEBI:18408"/>
        <dbReference type="ChEBI" id="CHEBI:58115"/>
        <dbReference type="ChEBI" id="CHEBI:60487"/>
        <dbReference type="EC" id="2.7.8.26"/>
    </reaction>
</comment>
<dbReference type="EMBL" id="FOCP01000037">
    <property type="protein sequence ID" value="SEN70418.1"/>
    <property type="molecule type" value="Genomic_DNA"/>
</dbReference>
<sequence length="253" mass="27126">MIFTMRMLCAFLVALQFLTSLPVRLASMPDEKTLGHSLLFYPLVGLIIGWILALLCGLLDTSPPLVAAAVLTASWILLTGGLHLDGLADSADAWVGGMGDTDKTLAIMKDPHCGAAGVTAVILLVLLKFAALHTLIIAQQGIVIIYAAVLARALVVLLFLTTPYVRNPGLGATLANHQPYVLNTLVVTTTPVLLVYLTSFDYIWLLFAAAVIFLLLRRLMIQRIHGTTGDTTGALVEISELGIILTAVLWILD</sequence>
<reference evidence="20 21" key="1">
    <citation type="submission" date="2016-10" db="EMBL/GenBank/DDBJ databases">
        <authorList>
            <person name="de Groot N.N."/>
        </authorList>
    </citation>
    <scope>NUCLEOTIDE SEQUENCE [LARGE SCALE GENOMIC DNA]</scope>
    <source>
        <strain evidence="20 21">Nm22</strain>
    </source>
</reference>
<feature type="transmembrane region" description="Helical" evidence="19">
    <location>
        <begin position="143"/>
        <end position="165"/>
    </location>
</feature>
<dbReference type="GO" id="GO:0051073">
    <property type="term" value="F:adenosylcobinamide-GDP ribazoletransferase activity"/>
    <property type="evidence" value="ECO:0007669"/>
    <property type="project" value="UniProtKB-UniRule"/>
</dbReference>
<comment type="cofactor">
    <cofactor evidence="1 19">
        <name>Mg(2+)</name>
        <dbReference type="ChEBI" id="CHEBI:18420"/>
    </cofactor>
</comment>
<evidence type="ECO:0000256" key="19">
    <source>
        <dbReference type="HAMAP-Rule" id="MF_00719"/>
    </source>
</evidence>
<dbReference type="UniPathway" id="UPA00148">
    <property type="reaction ID" value="UER00238"/>
</dbReference>
<feature type="transmembrane region" description="Helical" evidence="19">
    <location>
        <begin position="115"/>
        <end position="136"/>
    </location>
</feature>
<dbReference type="GO" id="GO:0005886">
    <property type="term" value="C:plasma membrane"/>
    <property type="evidence" value="ECO:0007669"/>
    <property type="project" value="UniProtKB-SubCell"/>
</dbReference>
<dbReference type="NCBIfam" id="NF001278">
    <property type="entry name" value="PRK00235.1-5"/>
    <property type="match status" value="1"/>
</dbReference>
<dbReference type="HAMAP" id="MF_00719">
    <property type="entry name" value="CobS"/>
    <property type="match status" value="1"/>
</dbReference>
<evidence type="ECO:0000313" key="20">
    <source>
        <dbReference type="EMBL" id="SEN70418.1"/>
    </source>
</evidence>
<evidence type="ECO:0000256" key="2">
    <source>
        <dbReference type="ARBA" id="ARBA00004651"/>
    </source>
</evidence>
<evidence type="ECO:0000256" key="18">
    <source>
        <dbReference type="ARBA" id="ARBA00049504"/>
    </source>
</evidence>
<proteinExistence type="inferred from homology"/>
<evidence type="ECO:0000256" key="1">
    <source>
        <dbReference type="ARBA" id="ARBA00001946"/>
    </source>
</evidence>
<evidence type="ECO:0000256" key="10">
    <source>
        <dbReference type="ARBA" id="ARBA00022692"/>
    </source>
</evidence>
<protein>
    <recommendedName>
        <fullName evidence="6 19">Adenosylcobinamide-GDP ribazoletransferase</fullName>
        <ecNumber evidence="5 19">2.7.8.26</ecNumber>
    </recommendedName>
    <alternativeName>
        <fullName evidence="16 19">Cobalamin synthase</fullName>
    </alternativeName>
    <alternativeName>
        <fullName evidence="15 19">Cobalamin-5'-phosphate synthase</fullName>
    </alternativeName>
</protein>